<dbReference type="EMBL" id="JAVDPY010000007">
    <property type="protein sequence ID" value="MDR6335500.1"/>
    <property type="molecule type" value="Genomic_DNA"/>
</dbReference>
<evidence type="ECO:0000256" key="4">
    <source>
        <dbReference type="ARBA" id="ARBA00022842"/>
    </source>
</evidence>
<dbReference type="Gene3D" id="3.20.20.120">
    <property type="entry name" value="Enolase-like C-terminal domain"/>
    <property type="match status" value="1"/>
</dbReference>
<dbReference type="SFLD" id="SFLDG00180">
    <property type="entry name" value="muconate_cycloisomerase"/>
    <property type="match status" value="1"/>
</dbReference>
<dbReference type="PANTHER" id="PTHR48073:SF2">
    <property type="entry name" value="O-SUCCINYLBENZOATE SYNTHASE"/>
    <property type="match status" value="1"/>
</dbReference>
<name>A0A9W6FNF7_XANFL</name>
<evidence type="ECO:0000313" key="9">
    <source>
        <dbReference type="Proteomes" id="UP001144397"/>
    </source>
</evidence>
<comment type="cofactor">
    <cofactor evidence="1">
        <name>Mg(2+)</name>
        <dbReference type="ChEBI" id="CHEBI:18420"/>
    </cofactor>
</comment>
<evidence type="ECO:0000313" key="7">
    <source>
        <dbReference type="EMBL" id="GLI23943.1"/>
    </source>
</evidence>
<accession>A0A9W6FNF7</accession>
<evidence type="ECO:0000256" key="3">
    <source>
        <dbReference type="ARBA" id="ARBA00022723"/>
    </source>
</evidence>
<dbReference type="AlphaFoldDB" id="A0A9W6FNF7"/>
<dbReference type="InterPro" id="IPR013341">
    <property type="entry name" value="Mandelate_racemase_N_dom"/>
</dbReference>
<evidence type="ECO:0000256" key="1">
    <source>
        <dbReference type="ARBA" id="ARBA00001946"/>
    </source>
</evidence>
<comment type="similarity">
    <text evidence="2">Belongs to the mandelate racemase/muconate lactonizing enzyme family.</text>
</comment>
<dbReference type="InterPro" id="IPR029017">
    <property type="entry name" value="Enolase-like_N"/>
</dbReference>
<dbReference type="SMART" id="SM00922">
    <property type="entry name" value="MR_MLE"/>
    <property type="match status" value="1"/>
</dbReference>
<evidence type="ECO:0000313" key="10">
    <source>
        <dbReference type="Proteomes" id="UP001245370"/>
    </source>
</evidence>
<keyword evidence="3" id="KW-0479">Metal-binding</keyword>
<keyword evidence="10" id="KW-1185">Reference proteome</keyword>
<dbReference type="EMBL" id="BSDO01000006">
    <property type="protein sequence ID" value="GLI23943.1"/>
    <property type="molecule type" value="Genomic_DNA"/>
</dbReference>
<dbReference type="Gene3D" id="3.30.390.10">
    <property type="entry name" value="Enolase-like, N-terminal domain"/>
    <property type="match status" value="1"/>
</dbReference>
<dbReference type="GeneID" id="95764399"/>
<dbReference type="InterPro" id="IPR013342">
    <property type="entry name" value="Mandelate_racemase_C"/>
</dbReference>
<evidence type="ECO:0000256" key="5">
    <source>
        <dbReference type="ARBA" id="ARBA00023235"/>
    </source>
</evidence>
<evidence type="ECO:0000259" key="6">
    <source>
        <dbReference type="SMART" id="SM00922"/>
    </source>
</evidence>
<dbReference type="GO" id="GO:0006518">
    <property type="term" value="P:peptide metabolic process"/>
    <property type="evidence" value="ECO:0007669"/>
    <property type="project" value="UniProtKB-ARBA"/>
</dbReference>
<dbReference type="EC" id="5.5.1.1" evidence="8"/>
<dbReference type="SUPFAM" id="SSF54826">
    <property type="entry name" value="Enolase N-terminal domain-like"/>
    <property type="match status" value="1"/>
</dbReference>
<dbReference type="Proteomes" id="UP001245370">
    <property type="component" value="Unassembled WGS sequence"/>
</dbReference>
<dbReference type="Proteomes" id="UP001144397">
    <property type="component" value="Unassembled WGS sequence"/>
</dbReference>
<dbReference type="GO" id="GO:0016854">
    <property type="term" value="F:racemase and epimerase activity"/>
    <property type="evidence" value="ECO:0007669"/>
    <property type="project" value="UniProtKB-ARBA"/>
</dbReference>
<comment type="caution">
    <text evidence="7">The sequence shown here is derived from an EMBL/GenBank/DDBJ whole genome shotgun (WGS) entry which is preliminary data.</text>
</comment>
<evidence type="ECO:0000313" key="8">
    <source>
        <dbReference type="EMBL" id="MDR6335500.1"/>
    </source>
</evidence>
<dbReference type="Pfam" id="PF13378">
    <property type="entry name" value="MR_MLE_C"/>
    <property type="match status" value="1"/>
</dbReference>
<reference evidence="7" key="1">
    <citation type="submission" date="2022-12" db="EMBL/GenBank/DDBJ databases">
        <title>Reference genome sequencing for broad-spectrum identification of bacterial and archaeal isolates by mass spectrometry.</title>
        <authorList>
            <person name="Sekiguchi Y."/>
            <person name="Tourlousse D.M."/>
        </authorList>
    </citation>
    <scope>NUCLEOTIDE SEQUENCE</scope>
    <source>
        <strain evidence="7">301</strain>
    </source>
</reference>
<reference evidence="8 10" key="2">
    <citation type="submission" date="2023-07" db="EMBL/GenBank/DDBJ databases">
        <title>Genomic Encyclopedia of Type Strains, Phase IV (KMG-IV): sequencing the most valuable type-strain genomes for metagenomic binning, comparative biology and taxonomic classification.</title>
        <authorList>
            <person name="Goeker M."/>
        </authorList>
    </citation>
    <scope>NUCLEOTIDE SEQUENCE [LARGE SCALE GENOMIC DNA]</scope>
    <source>
        <strain evidence="8 10">DSM 338</strain>
    </source>
</reference>
<dbReference type="GO" id="GO:0018849">
    <property type="term" value="F:muconate cycloisomerase activity"/>
    <property type="evidence" value="ECO:0007669"/>
    <property type="project" value="UniProtKB-EC"/>
</dbReference>
<dbReference type="PANTHER" id="PTHR48073">
    <property type="entry name" value="O-SUCCINYLBENZOATE SYNTHASE-RELATED"/>
    <property type="match status" value="1"/>
</dbReference>
<dbReference type="SUPFAM" id="SSF51604">
    <property type="entry name" value="Enolase C-terminal domain-like"/>
    <property type="match status" value="1"/>
</dbReference>
<feature type="domain" description="Mandelate racemase/muconate lactonizing enzyme C-terminal" evidence="6">
    <location>
        <begin position="160"/>
        <end position="257"/>
    </location>
</feature>
<sequence>MNYDPHLSSRSPVAEADGTIRLVRMDLFPVAIPLTRPMKMSGVTIRHAENLFVRLEAVDGSVGWGEAASAPTMTGETLWGMTAAARLVWDALKGRDARPHMEIARRIQSAVYGNTSVKSAIEMALLDLLGRKLGIGAGDILGSRFRDRLEPMWMLGNATPKEDVDEARAKSAMGYRFFKLKVGTKTIENDIISAVRVREAIGPDAKLCADANGGLSLDAARRLIAEAGPARLLYLEQPLPAESIDELAELNRLGTVPIGIDEGIHSRADIETHAQRGAAAGISLKLIKLGGMIATLDCAARATDLNLSINVAAKVAESSLASAAASHVAAGIRDFGWGLSLTHVYLEHDPVLDPLRLADGTVAVPQGPGLGVTVDEDALRTYQVPVPR</sequence>
<keyword evidence="4" id="KW-0460">Magnesium</keyword>
<proteinExistence type="inferred from homology"/>
<dbReference type="Pfam" id="PF02746">
    <property type="entry name" value="MR_MLE_N"/>
    <property type="match status" value="1"/>
</dbReference>
<dbReference type="RefSeq" id="WP_281808780.1">
    <property type="nucleotide sequence ID" value="NZ_BSDO01000006.1"/>
</dbReference>
<keyword evidence="5 8" id="KW-0413">Isomerase</keyword>
<evidence type="ECO:0000256" key="2">
    <source>
        <dbReference type="ARBA" id="ARBA00008031"/>
    </source>
</evidence>
<organism evidence="7 9">
    <name type="scientific">Xanthobacter flavus</name>
    <dbReference type="NCBI Taxonomy" id="281"/>
    <lineage>
        <taxon>Bacteria</taxon>
        <taxon>Pseudomonadati</taxon>
        <taxon>Pseudomonadota</taxon>
        <taxon>Alphaproteobacteria</taxon>
        <taxon>Hyphomicrobiales</taxon>
        <taxon>Xanthobacteraceae</taxon>
        <taxon>Xanthobacter</taxon>
    </lineage>
</organism>
<dbReference type="FunFam" id="3.30.390.10:FF:000009">
    <property type="entry name" value="Hydrophobic dipeptide epimerase"/>
    <property type="match status" value="1"/>
</dbReference>
<dbReference type="SFLD" id="SFLDS00001">
    <property type="entry name" value="Enolase"/>
    <property type="match status" value="1"/>
</dbReference>
<dbReference type="InterPro" id="IPR029065">
    <property type="entry name" value="Enolase_C-like"/>
</dbReference>
<dbReference type="InterPro" id="IPR036849">
    <property type="entry name" value="Enolase-like_C_sf"/>
</dbReference>
<dbReference type="GO" id="GO:0046872">
    <property type="term" value="F:metal ion binding"/>
    <property type="evidence" value="ECO:0007669"/>
    <property type="project" value="UniProtKB-KW"/>
</dbReference>
<protein>
    <submittedName>
        <fullName evidence="7">Mandelate racemase</fullName>
    </submittedName>
    <submittedName>
        <fullName evidence="8">Muconate cycloisomerase</fullName>
        <ecNumber evidence="8">5.5.1.1</ecNumber>
    </submittedName>
</protein>
<dbReference type="SFLD" id="SFLDF00009">
    <property type="entry name" value="o-succinylbenzoate_synthase"/>
    <property type="match status" value="1"/>
</dbReference>
<gene>
    <name evidence="8" type="ORF">GGQ86_003995</name>
    <name evidence="7" type="ORF">XFLAVUS301_36170</name>
</gene>